<reference evidence="2 3" key="1">
    <citation type="journal article" date="2018" name="New Phytol.">
        <title>Phylogenomics of Endogonaceae and evolution of mycorrhizas within Mucoromycota.</title>
        <authorList>
            <person name="Chang Y."/>
            <person name="Desiro A."/>
            <person name="Na H."/>
            <person name="Sandor L."/>
            <person name="Lipzen A."/>
            <person name="Clum A."/>
            <person name="Barry K."/>
            <person name="Grigoriev I.V."/>
            <person name="Martin F.M."/>
            <person name="Stajich J.E."/>
            <person name="Smith M.E."/>
            <person name="Bonito G."/>
            <person name="Spatafora J.W."/>
        </authorList>
    </citation>
    <scope>NUCLEOTIDE SEQUENCE [LARGE SCALE GENOMIC DNA]</scope>
    <source>
        <strain evidence="2 3">AD002</strain>
    </source>
</reference>
<evidence type="ECO:0000256" key="1">
    <source>
        <dbReference type="SAM" id="MobiDB-lite"/>
    </source>
</evidence>
<name>A0A433QEP4_9FUNG</name>
<evidence type="ECO:0000313" key="2">
    <source>
        <dbReference type="EMBL" id="RUS28295.1"/>
    </source>
</evidence>
<feature type="compositionally biased region" description="Polar residues" evidence="1">
    <location>
        <begin position="107"/>
        <end position="120"/>
    </location>
</feature>
<dbReference type="AlphaFoldDB" id="A0A433QEP4"/>
<gene>
    <name evidence="2" type="ORF">BC938DRAFT_482054</name>
</gene>
<proteinExistence type="predicted"/>
<feature type="compositionally biased region" description="Acidic residues" evidence="1">
    <location>
        <begin position="81"/>
        <end position="101"/>
    </location>
</feature>
<organism evidence="2 3">
    <name type="scientific">Jimgerdemannia flammicorona</name>
    <dbReference type="NCBI Taxonomy" id="994334"/>
    <lineage>
        <taxon>Eukaryota</taxon>
        <taxon>Fungi</taxon>
        <taxon>Fungi incertae sedis</taxon>
        <taxon>Mucoromycota</taxon>
        <taxon>Mucoromycotina</taxon>
        <taxon>Endogonomycetes</taxon>
        <taxon>Endogonales</taxon>
        <taxon>Endogonaceae</taxon>
        <taxon>Jimgerdemannia</taxon>
    </lineage>
</organism>
<accession>A0A433QEP4</accession>
<feature type="region of interest" description="Disordered" evidence="1">
    <location>
        <begin position="76"/>
        <end position="120"/>
    </location>
</feature>
<dbReference type="Proteomes" id="UP000274822">
    <property type="component" value="Unassembled WGS sequence"/>
</dbReference>
<protein>
    <submittedName>
        <fullName evidence="2">Uncharacterized protein</fullName>
    </submittedName>
</protein>
<dbReference type="EMBL" id="RBNJ01006813">
    <property type="protein sequence ID" value="RUS28295.1"/>
    <property type="molecule type" value="Genomic_DNA"/>
</dbReference>
<keyword evidence="3" id="KW-1185">Reference proteome</keyword>
<sequence>MCERQFIFRLFRLTRVVGCRHQLKGRHEIGDVTKSVTTPDAHCTPHSPVDWRTLRMSEEEDSDEFGTVVHIRLNKSLGEADSVEEDDEDSVEDNDDSDDGDYVPPNYVQTTKQPQLRGSR</sequence>
<comment type="caution">
    <text evidence="2">The sequence shown here is derived from an EMBL/GenBank/DDBJ whole genome shotgun (WGS) entry which is preliminary data.</text>
</comment>
<evidence type="ECO:0000313" key="3">
    <source>
        <dbReference type="Proteomes" id="UP000274822"/>
    </source>
</evidence>